<sequence length="104" mass="10793">MAPQPAGPGAEPTQQQARAAISPREEPRWPSLPFSSCSGGQLAGRSRSARPGPGPIQRSPARSAPQVTSSWQASPWHSPPAGPARHAGPDPQVLRHPNDGEAAV</sequence>
<name>A0AAV7TS38_PLEWA</name>
<organism evidence="2 3">
    <name type="scientific">Pleurodeles waltl</name>
    <name type="common">Iberian ribbed newt</name>
    <dbReference type="NCBI Taxonomy" id="8319"/>
    <lineage>
        <taxon>Eukaryota</taxon>
        <taxon>Metazoa</taxon>
        <taxon>Chordata</taxon>
        <taxon>Craniata</taxon>
        <taxon>Vertebrata</taxon>
        <taxon>Euteleostomi</taxon>
        <taxon>Amphibia</taxon>
        <taxon>Batrachia</taxon>
        <taxon>Caudata</taxon>
        <taxon>Salamandroidea</taxon>
        <taxon>Salamandridae</taxon>
        <taxon>Pleurodelinae</taxon>
        <taxon>Pleurodeles</taxon>
    </lineage>
</organism>
<evidence type="ECO:0000256" key="1">
    <source>
        <dbReference type="SAM" id="MobiDB-lite"/>
    </source>
</evidence>
<keyword evidence="3" id="KW-1185">Reference proteome</keyword>
<dbReference type="EMBL" id="JANPWB010000006">
    <property type="protein sequence ID" value="KAJ1179281.1"/>
    <property type="molecule type" value="Genomic_DNA"/>
</dbReference>
<comment type="caution">
    <text evidence="2">The sequence shown here is derived from an EMBL/GenBank/DDBJ whole genome shotgun (WGS) entry which is preliminary data.</text>
</comment>
<accession>A0AAV7TS38</accession>
<reference evidence="2" key="1">
    <citation type="journal article" date="2022" name="bioRxiv">
        <title>Sequencing and chromosome-scale assembly of the giantPleurodeles waltlgenome.</title>
        <authorList>
            <person name="Brown T."/>
            <person name="Elewa A."/>
            <person name="Iarovenko S."/>
            <person name="Subramanian E."/>
            <person name="Araus A.J."/>
            <person name="Petzold A."/>
            <person name="Susuki M."/>
            <person name="Suzuki K.-i.T."/>
            <person name="Hayashi T."/>
            <person name="Toyoda A."/>
            <person name="Oliveira C."/>
            <person name="Osipova E."/>
            <person name="Leigh N.D."/>
            <person name="Simon A."/>
            <person name="Yun M.H."/>
        </authorList>
    </citation>
    <scope>NUCLEOTIDE SEQUENCE</scope>
    <source>
        <strain evidence="2">20211129_DDA</strain>
        <tissue evidence="2">Liver</tissue>
    </source>
</reference>
<dbReference type="AlphaFoldDB" id="A0AAV7TS38"/>
<gene>
    <name evidence="2" type="ORF">NDU88_004515</name>
</gene>
<evidence type="ECO:0000313" key="2">
    <source>
        <dbReference type="EMBL" id="KAJ1179281.1"/>
    </source>
</evidence>
<proteinExistence type="predicted"/>
<feature type="compositionally biased region" description="Polar residues" evidence="1">
    <location>
        <begin position="65"/>
        <end position="75"/>
    </location>
</feature>
<protein>
    <submittedName>
        <fullName evidence="2">Uncharacterized protein</fullName>
    </submittedName>
</protein>
<dbReference type="Proteomes" id="UP001066276">
    <property type="component" value="Chromosome 3_2"/>
</dbReference>
<feature type="region of interest" description="Disordered" evidence="1">
    <location>
        <begin position="1"/>
        <end position="104"/>
    </location>
</feature>
<evidence type="ECO:0000313" key="3">
    <source>
        <dbReference type="Proteomes" id="UP001066276"/>
    </source>
</evidence>